<dbReference type="GO" id="GO:0003677">
    <property type="term" value="F:DNA binding"/>
    <property type="evidence" value="ECO:0007669"/>
    <property type="project" value="UniProtKB-UniRule"/>
</dbReference>
<sequence length="296" mass="30306">MEGETKQGSQDRSQQQPQPPAQKCPRCESVNTKFCYYNNYSLSQPRYFCKACRRYWTQGGTLRNVPVGGGCRKGKRAKTSSSASSSSSSASQSPTTTSSAGHQFLGSSNLSLPSQYMISPPLPPAAGLGSYYPGGAAGFLNPIQSLNPNLAGPAQALLGSASSGSNLGLMQGFGGGAFAAGANQFFGGGNNPRQEENLMMGFPNSVSQHQMPSWQRAGEEEYDVSAGGSVPDTALWSISTSTTVDAAGKGGEKAAGGGAGGGSGGSVSLNRQQDLDRRWNHGGGGGGGQLPGYGPS</sequence>
<keyword evidence="7 8" id="KW-0539">Nucleus</keyword>
<evidence type="ECO:0000256" key="3">
    <source>
        <dbReference type="ARBA" id="ARBA00022833"/>
    </source>
</evidence>
<dbReference type="GO" id="GO:0005634">
    <property type="term" value="C:nucleus"/>
    <property type="evidence" value="ECO:0007669"/>
    <property type="project" value="UniProtKB-SubCell"/>
</dbReference>
<keyword evidence="5 8" id="KW-0238">DNA-binding</keyword>
<gene>
    <name evidence="12" type="ORF">LTRI10_LOCUS38266</name>
</gene>
<feature type="compositionally biased region" description="Low complexity" evidence="10">
    <location>
        <begin position="1"/>
        <end position="16"/>
    </location>
</feature>
<comment type="function">
    <text evidence="9">Transcription factor that binds specifically to a 5'-AA[AG]G-3' consensus core sequence.</text>
</comment>
<feature type="region of interest" description="Disordered" evidence="10">
    <location>
        <begin position="245"/>
        <end position="296"/>
    </location>
</feature>
<evidence type="ECO:0000256" key="7">
    <source>
        <dbReference type="ARBA" id="ARBA00023242"/>
    </source>
</evidence>
<evidence type="ECO:0000256" key="9">
    <source>
        <dbReference type="RuleBase" id="RU369094"/>
    </source>
</evidence>
<evidence type="ECO:0000256" key="10">
    <source>
        <dbReference type="SAM" id="MobiDB-lite"/>
    </source>
</evidence>
<dbReference type="PANTHER" id="PTHR31992:SF108">
    <property type="entry name" value="DOF ZINC FINGER PROTEIN"/>
    <property type="match status" value="1"/>
</dbReference>
<feature type="compositionally biased region" description="Gly residues" evidence="10">
    <location>
        <begin position="253"/>
        <end position="265"/>
    </location>
</feature>
<evidence type="ECO:0000313" key="12">
    <source>
        <dbReference type="EMBL" id="CAL1398007.1"/>
    </source>
</evidence>
<proteinExistence type="predicted"/>
<evidence type="ECO:0000256" key="8">
    <source>
        <dbReference type="PROSITE-ProRule" id="PRU00071"/>
    </source>
</evidence>
<dbReference type="InterPro" id="IPR045174">
    <property type="entry name" value="Dof"/>
</dbReference>
<evidence type="ECO:0000256" key="1">
    <source>
        <dbReference type="ARBA" id="ARBA00022723"/>
    </source>
</evidence>
<feature type="domain" description="Dof-type" evidence="11">
    <location>
        <begin position="22"/>
        <end position="76"/>
    </location>
</feature>
<dbReference type="AlphaFoldDB" id="A0AAV2FJ66"/>
<keyword evidence="4 9" id="KW-0805">Transcription regulation</keyword>
<evidence type="ECO:0000259" key="11">
    <source>
        <dbReference type="PROSITE" id="PS50884"/>
    </source>
</evidence>
<evidence type="ECO:0000313" key="13">
    <source>
        <dbReference type="Proteomes" id="UP001497516"/>
    </source>
</evidence>
<dbReference type="PROSITE" id="PS50884">
    <property type="entry name" value="ZF_DOF_2"/>
    <property type="match status" value="1"/>
</dbReference>
<feature type="region of interest" description="Disordered" evidence="10">
    <location>
        <begin position="66"/>
        <end position="104"/>
    </location>
</feature>
<keyword evidence="3 9" id="KW-0862">Zinc</keyword>
<dbReference type="EMBL" id="OZ034819">
    <property type="protein sequence ID" value="CAL1398007.1"/>
    <property type="molecule type" value="Genomic_DNA"/>
</dbReference>
<dbReference type="PROSITE" id="PS01361">
    <property type="entry name" value="ZF_DOF_1"/>
    <property type="match status" value="1"/>
</dbReference>
<keyword evidence="13" id="KW-1185">Reference proteome</keyword>
<feature type="region of interest" description="Disordered" evidence="10">
    <location>
        <begin position="1"/>
        <end position="25"/>
    </location>
</feature>
<accession>A0AAV2FJ66</accession>
<evidence type="ECO:0000256" key="4">
    <source>
        <dbReference type="ARBA" id="ARBA00023015"/>
    </source>
</evidence>
<dbReference type="Pfam" id="PF02701">
    <property type="entry name" value="Zn_ribbon_Dof"/>
    <property type="match status" value="1"/>
</dbReference>
<evidence type="ECO:0000256" key="6">
    <source>
        <dbReference type="ARBA" id="ARBA00023163"/>
    </source>
</evidence>
<evidence type="ECO:0000256" key="5">
    <source>
        <dbReference type="ARBA" id="ARBA00023125"/>
    </source>
</evidence>
<dbReference type="PANTHER" id="PTHR31992">
    <property type="entry name" value="DOF ZINC FINGER PROTEIN DOF1.4-RELATED"/>
    <property type="match status" value="1"/>
</dbReference>
<evidence type="ECO:0000256" key="2">
    <source>
        <dbReference type="ARBA" id="ARBA00022771"/>
    </source>
</evidence>
<reference evidence="12 13" key="1">
    <citation type="submission" date="2024-04" db="EMBL/GenBank/DDBJ databases">
        <authorList>
            <person name="Fracassetti M."/>
        </authorList>
    </citation>
    <scope>NUCLEOTIDE SEQUENCE [LARGE SCALE GENOMIC DNA]</scope>
</reference>
<dbReference type="Proteomes" id="UP001497516">
    <property type="component" value="Chromosome 6"/>
</dbReference>
<dbReference type="GO" id="GO:0008270">
    <property type="term" value="F:zinc ion binding"/>
    <property type="evidence" value="ECO:0007669"/>
    <property type="project" value="UniProtKB-KW"/>
</dbReference>
<name>A0AAV2FJ66_9ROSI</name>
<comment type="subcellular location">
    <subcellularLocation>
        <location evidence="8 9">Nucleus</location>
    </subcellularLocation>
</comment>
<keyword evidence="1 9" id="KW-0479">Metal-binding</keyword>
<organism evidence="12 13">
    <name type="scientific">Linum trigynum</name>
    <dbReference type="NCBI Taxonomy" id="586398"/>
    <lineage>
        <taxon>Eukaryota</taxon>
        <taxon>Viridiplantae</taxon>
        <taxon>Streptophyta</taxon>
        <taxon>Embryophyta</taxon>
        <taxon>Tracheophyta</taxon>
        <taxon>Spermatophyta</taxon>
        <taxon>Magnoliopsida</taxon>
        <taxon>eudicotyledons</taxon>
        <taxon>Gunneridae</taxon>
        <taxon>Pentapetalae</taxon>
        <taxon>rosids</taxon>
        <taxon>fabids</taxon>
        <taxon>Malpighiales</taxon>
        <taxon>Linaceae</taxon>
        <taxon>Linum</taxon>
    </lineage>
</organism>
<keyword evidence="6 9" id="KW-0804">Transcription</keyword>
<feature type="compositionally biased region" description="Low complexity" evidence="10">
    <location>
        <begin position="79"/>
        <end position="100"/>
    </location>
</feature>
<dbReference type="InterPro" id="IPR003851">
    <property type="entry name" value="Znf_Dof"/>
</dbReference>
<protein>
    <recommendedName>
        <fullName evidence="9">Dof zinc finger protein</fullName>
    </recommendedName>
</protein>
<keyword evidence="2 8" id="KW-0863">Zinc-finger</keyword>
<feature type="compositionally biased region" description="Gly residues" evidence="10">
    <location>
        <begin position="281"/>
        <end position="296"/>
    </location>
</feature>
<dbReference type="GO" id="GO:0003700">
    <property type="term" value="F:DNA-binding transcription factor activity"/>
    <property type="evidence" value="ECO:0007669"/>
    <property type="project" value="UniProtKB-UniRule"/>
</dbReference>